<keyword evidence="4" id="KW-1185">Reference proteome</keyword>
<comment type="caution">
    <text evidence="3">The sequence shown here is derived from an EMBL/GenBank/DDBJ whole genome shotgun (WGS) entry which is preliminary data.</text>
</comment>
<proteinExistence type="predicted"/>
<evidence type="ECO:0000313" key="3">
    <source>
        <dbReference type="EMBL" id="MCE0481307.1"/>
    </source>
</evidence>
<dbReference type="InterPro" id="IPR015679">
    <property type="entry name" value="PLipase_D_fam"/>
</dbReference>
<evidence type="ECO:0000313" key="4">
    <source>
        <dbReference type="Proteomes" id="UP000823775"/>
    </source>
</evidence>
<organism evidence="3 4">
    <name type="scientific">Datura stramonium</name>
    <name type="common">Jimsonweed</name>
    <name type="synonym">Common thornapple</name>
    <dbReference type="NCBI Taxonomy" id="4076"/>
    <lineage>
        <taxon>Eukaryota</taxon>
        <taxon>Viridiplantae</taxon>
        <taxon>Streptophyta</taxon>
        <taxon>Embryophyta</taxon>
        <taxon>Tracheophyta</taxon>
        <taxon>Spermatophyta</taxon>
        <taxon>Magnoliopsida</taxon>
        <taxon>eudicotyledons</taxon>
        <taxon>Gunneridae</taxon>
        <taxon>Pentapetalae</taxon>
        <taxon>asterids</taxon>
        <taxon>lamiids</taxon>
        <taxon>Solanales</taxon>
        <taxon>Solanaceae</taxon>
        <taxon>Solanoideae</taxon>
        <taxon>Datureae</taxon>
        <taxon>Datura</taxon>
    </lineage>
</organism>
<name>A0ABS8VM72_DATST</name>
<dbReference type="Proteomes" id="UP000823775">
    <property type="component" value="Unassembled WGS sequence"/>
</dbReference>
<evidence type="ECO:0000256" key="1">
    <source>
        <dbReference type="ARBA" id="ARBA00022737"/>
    </source>
</evidence>
<gene>
    <name evidence="3" type="ORF">HAX54_038962</name>
</gene>
<dbReference type="PANTHER" id="PTHR18896:SF138">
    <property type="entry name" value="PHOSPHOLIPASE D"/>
    <property type="match status" value="1"/>
</dbReference>
<protein>
    <submittedName>
        <fullName evidence="3">Uncharacterized protein</fullName>
    </submittedName>
</protein>
<keyword evidence="1" id="KW-0677">Repeat</keyword>
<keyword evidence="2" id="KW-0443">Lipid metabolism</keyword>
<accession>A0ABS8VM72</accession>
<evidence type="ECO:0000256" key="2">
    <source>
        <dbReference type="ARBA" id="ARBA00023098"/>
    </source>
</evidence>
<dbReference type="PANTHER" id="PTHR18896">
    <property type="entry name" value="PHOSPHOLIPASE D"/>
    <property type="match status" value="1"/>
</dbReference>
<sequence>MLVWDDKNTACVKTRWANGFMMKKSQTISETMYKLCVVSSNPDDGRSIIQNIEIGTMFTHHQKIVIVDGELPNGDTERGGELRATAWDVLSYPEQRWRKQGGKDLLINLRDIDNIIIPPSPLVYPDDHDT</sequence>
<reference evidence="3 4" key="1">
    <citation type="journal article" date="2021" name="BMC Genomics">
        <title>Datura genome reveals duplications of psychoactive alkaloid biosynthetic genes and high mutation rate following tissue culture.</title>
        <authorList>
            <person name="Rajewski A."/>
            <person name="Carter-House D."/>
            <person name="Stajich J."/>
            <person name="Litt A."/>
        </authorList>
    </citation>
    <scope>NUCLEOTIDE SEQUENCE [LARGE SCALE GENOMIC DNA]</scope>
    <source>
        <strain evidence="3">AR-01</strain>
    </source>
</reference>
<dbReference type="EMBL" id="JACEIK010005356">
    <property type="protein sequence ID" value="MCE0481307.1"/>
    <property type="molecule type" value="Genomic_DNA"/>
</dbReference>